<dbReference type="Proteomes" id="UP000029622">
    <property type="component" value="Unassembled WGS sequence"/>
</dbReference>
<feature type="domain" description="NAD-dependent epimerase/dehydratase" evidence="2">
    <location>
        <begin position="2"/>
        <end position="242"/>
    </location>
</feature>
<dbReference type="RefSeq" id="WP_035161277.1">
    <property type="nucleotide sequence ID" value="NZ_AZTB01000001.1"/>
</dbReference>
<dbReference type="AlphaFoldDB" id="A0A096CY24"/>
<dbReference type="STRING" id="1156417.Y919_00540"/>
<comment type="caution">
    <text evidence="3">The sequence shown here is derived from an EMBL/GenBank/DDBJ whole genome shotgun (WGS) entry which is preliminary data.</text>
</comment>
<reference evidence="3 4" key="1">
    <citation type="submission" date="2013-12" db="EMBL/GenBank/DDBJ databases">
        <title>Draft genome sequence of Caloranaerobacter sp. H53214.</title>
        <authorList>
            <person name="Jiang L.J."/>
            <person name="Shao Z.Z."/>
            <person name="Long M.N."/>
        </authorList>
    </citation>
    <scope>NUCLEOTIDE SEQUENCE [LARGE SCALE GENOMIC DNA]</scope>
    <source>
        <strain evidence="3 4">H53214</strain>
    </source>
</reference>
<dbReference type="InterPro" id="IPR036291">
    <property type="entry name" value="NAD(P)-bd_dom_sf"/>
</dbReference>
<evidence type="ECO:0000313" key="3">
    <source>
        <dbReference type="EMBL" id="KGG81484.1"/>
    </source>
</evidence>
<organism evidence="3 4">
    <name type="scientific">Caloranaerobacter azorensis H53214</name>
    <dbReference type="NCBI Taxonomy" id="1156417"/>
    <lineage>
        <taxon>Bacteria</taxon>
        <taxon>Bacillati</taxon>
        <taxon>Bacillota</taxon>
        <taxon>Tissierellia</taxon>
        <taxon>Tissierellales</taxon>
        <taxon>Thermohalobacteraceae</taxon>
        <taxon>Caloranaerobacter</taxon>
    </lineage>
</organism>
<dbReference type="Gene3D" id="3.40.50.720">
    <property type="entry name" value="NAD(P)-binding Rossmann-like Domain"/>
    <property type="match status" value="1"/>
</dbReference>
<evidence type="ECO:0000256" key="1">
    <source>
        <dbReference type="ARBA" id="ARBA00023027"/>
    </source>
</evidence>
<dbReference type="InterPro" id="IPR001509">
    <property type="entry name" value="Epimerase_deHydtase"/>
</dbReference>
<accession>A0A096CY24</accession>
<sequence length="317" mass="36405">MILVTGAAGFIGSNLCELLLEKGYEVIGIDNFYNNYERWIKEYHLKYCLGNPNFIFLEYNILEPNIMKLIEGLKIDCIIHLADIPGVTACNEINFDEYIKYNIVATQRMLDAIKNKGVKKLIYASSSTVYGENEGFPMSELHNPRPISLYGVTKLAGETLCHYYGKVYDISVSILRFFTVYGPRQRPDMAFHNFIKKIINGEEIYIYGDGEQRRDFIYVEDICEIILNLLELDLKNEILNVGGGITLSVNESIEIIEKLLNKKAVVKYIEPIIEEQVITYASVEKLQDIITLNKKTDIYEGLKKEIGYIKSLYNLKK</sequence>
<protein>
    <recommendedName>
        <fullName evidence="2">NAD-dependent epimerase/dehydratase domain-containing protein</fullName>
    </recommendedName>
</protein>
<dbReference type="SUPFAM" id="SSF51735">
    <property type="entry name" value="NAD(P)-binding Rossmann-fold domains"/>
    <property type="match status" value="1"/>
</dbReference>
<dbReference type="PANTHER" id="PTHR43574">
    <property type="entry name" value="EPIMERASE-RELATED"/>
    <property type="match status" value="1"/>
</dbReference>
<evidence type="ECO:0000259" key="2">
    <source>
        <dbReference type="Pfam" id="PF01370"/>
    </source>
</evidence>
<dbReference type="Pfam" id="PF01370">
    <property type="entry name" value="Epimerase"/>
    <property type="match status" value="1"/>
</dbReference>
<gene>
    <name evidence="3" type="ORF">Y919_00540</name>
</gene>
<evidence type="ECO:0000313" key="4">
    <source>
        <dbReference type="Proteomes" id="UP000029622"/>
    </source>
</evidence>
<keyword evidence="1" id="KW-0520">NAD</keyword>
<proteinExistence type="predicted"/>
<dbReference type="EMBL" id="AZTB01000001">
    <property type="protein sequence ID" value="KGG81484.1"/>
    <property type="molecule type" value="Genomic_DNA"/>
</dbReference>
<dbReference type="PRINTS" id="PR01713">
    <property type="entry name" value="NUCEPIMERASE"/>
</dbReference>
<name>A0A096CY24_9FIRM</name>